<proteinExistence type="inferred from homology"/>
<dbReference type="Proteomes" id="UP000886043">
    <property type="component" value="Unassembled WGS sequence"/>
</dbReference>
<name>A0A7C3GHF4_9BACT</name>
<dbReference type="Pfam" id="PF12974">
    <property type="entry name" value="Phosphonate-bd"/>
    <property type="match status" value="1"/>
</dbReference>
<evidence type="ECO:0000256" key="3">
    <source>
        <dbReference type="ARBA" id="ARBA00022729"/>
    </source>
</evidence>
<organism evidence="4">
    <name type="scientific">Thermosulfurimonas dismutans</name>
    <dbReference type="NCBI Taxonomy" id="999894"/>
    <lineage>
        <taxon>Bacteria</taxon>
        <taxon>Pseudomonadati</taxon>
        <taxon>Thermodesulfobacteriota</taxon>
        <taxon>Thermodesulfobacteria</taxon>
        <taxon>Thermodesulfobacteriales</taxon>
        <taxon>Thermodesulfobacteriaceae</taxon>
        <taxon>Thermosulfurimonas</taxon>
    </lineage>
</organism>
<dbReference type="PANTHER" id="PTHR30024:SF47">
    <property type="entry name" value="TAURINE-BINDING PERIPLASMIC PROTEIN"/>
    <property type="match status" value="1"/>
</dbReference>
<gene>
    <name evidence="4" type="ORF">ENJ40_06030</name>
</gene>
<evidence type="ECO:0000313" key="4">
    <source>
        <dbReference type="EMBL" id="HFC97999.1"/>
    </source>
</evidence>
<dbReference type="PANTHER" id="PTHR30024">
    <property type="entry name" value="ALIPHATIC SULFONATES-BINDING PROTEIN-RELATED"/>
    <property type="match status" value="1"/>
</dbReference>
<comment type="caution">
    <text evidence="4">The sequence shown here is derived from an EMBL/GenBank/DDBJ whole genome shotgun (WGS) entry which is preliminary data.</text>
</comment>
<accession>A0A7C3GHF4</accession>
<evidence type="ECO:0000256" key="2">
    <source>
        <dbReference type="ARBA" id="ARBA00010742"/>
    </source>
</evidence>
<dbReference type="Gene3D" id="3.40.190.10">
    <property type="entry name" value="Periplasmic binding protein-like II"/>
    <property type="match status" value="2"/>
</dbReference>
<protein>
    <submittedName>
        <fullName evidence="4">Phosphate/phosphite/phosphonate ABC transporter substrate-binding protein</fullName>
    </submittedName>
</protein>
<dbReference type="GO" id="GO:0042597">
    <property type="term" value="C:periplasmic space"/>
    <property type="evidence" value="ECO:0007669"/>
    <property type="project" value="UniProtKB-SubCell"/>
</dbReference>
<keyword evidence="3" id="KW-0732">Signal</keyword>
<sequence>MRRFIWVLIFLFLGVGVAGAATVSRVRLGVLAKRGTAIAKKKWGPLAQYLSEKTGIRVILIPLSFDGIEPAVKNRKIDYLLANPAFYVRLRQKYGIYALATMLNRRQGKALDRFGGVIFVRADSPIRDLSQLRGKKFMVVKFSSFGGAYMAFRLLLEQGINPFRELHLVEGYTHDNVVFSVLKGRVDAGTVRSDTLERMEAEGKIKMADFRVLHPVNDGFPFVHSTRLYPEWPFAALPHTSKEINLRIKKALLGLKMDHPAARAARIAGWVEPLDYTPVAECLRVVDRVRLQP</sequence>
<evidence type="ECO:0000256" key="1">
    <source>
        <dbReference type="ARBA" id="ARBA00004418"/>
    </source>
</evidence>
<comment type="similarity">
    <text evidence="2">Belongs to the bacterial solute-binding protein SsuA/TauA family.</text>
</comment>
<comment type="subcellular location">
    <subcellularLocation>
        <location evidence="1">Periplasm</location>
    </subcellularLocation>
</comment>
<dbReference type="AlphaFoldDB" id="A0A7C3GHF4"/>
<dbReference type="SUPFAM" id="SSF53850">
    <property type="entry name" value="Periplasmic binding protein-like II"/>
    <property type="match status" value="1"/>
</dbReference>
<dbReference type="EMBL" id="DRMH01000078">
    <property type="protein sequence ID" value="HFC97999.1"/>
    <property type="molecule type" value="Genomic_DNA"/>
</dbReference>
<reference evidence="4" key="1">
    <citation type="journal article" date="2020" name="mSystems">
        <title>Genome- and Community-Level Interaction Insights into Carbon Utilization and Element Cycling Functions of Hydrothermarchaeota in Hydrothermal Sediment.</title>
        <authorList>
            <person name="Zhou Z."/>
            <person name="Liu Y."/>
            <person name="Xu W."/>
            <person name="Pan J."/>
            <person name="Luo Z.H."/>
            <person name="Li M."/>
        </authorList>
    </citation>
    <scope>NUCLEOTIDE SEQUENCE [LARGE SCALE GENOMIC DNA]</scope>
    <source>
        <strain evidence="4">HyVt-483</strain>
    </source>
</reference>